<evidence type="ECO:0000256" key="1">
    <source>
        <dbReference type="ARBA" id="ARBA00023002"/>
    </source>
</evidence>
<dbReference type="PROSITE" id="PS00671">
    <property type="entry name" value="D_2_HYDROXYACID_DH_3"/>
    <property type="match status" value="1"/>
</dbReference>
<dbReference type="RefSeq" id="WP_210511195.1">
    <property type="nucleotide sequence ID" value="NZ_JAFIDN010000004.1"/>
</dbReference>
<dbReference type="GO" id="GO:0016616">
    <property type="term" value="F:oxidoreductase activity, acting on the CH-OH group of donors, NAD or NADP as acceptor"/>
    <property type="evidence" value="ECO:0007669"/>
    <property type="project" value="UniProtKB-ARBA"/>
</dbReference>
<sequence>MQKKALFLQKKHILEDQQAELTALFREYLPGYQPFFASSAGDVSPGDFYHLVITSFHDFFPEVMKKISKPEHLHFTGSGTDKLDDMSQELDLDGVTITNSAGVNAVTIAEHVIAGILTFAKNLHLYRDQQNNKVWKRRWHTEISGQSVTIVGLGSIGMEVARRCRALGLQVTGCVRTMRIYTGIDSLCTLDELPEVASQSDYVVLCVPLTRQTKGLIDRHILGRFKKTAVLVNVSRGEVVDEQALTDALQHYRIKGAVLDVFHQEPLPEDHPFWQLDNVLLTPHVAGTTQHYMRNLFRILHEKLQ</sequence>
<organism evidence="4 5">
    <name type="scientific">Natronogracilivirga saccharolytica</name>
    <dbReference type="NCBI Taxonomy" id="2812953"/>
    <lineage>
        <taxon>Bacteria</taxon>
        <taxon>Pseudomonadati</taxon>
        <taxon>Balneolota</taxon>
        <taxon>Balneolia</taxon>
        <taxon>Balneolales</taxon>
        <taxon>Cyclonatronaceae</taxon>
        <taxon>Natronogracilivirga</taxon>
    </lineage>
</organism>
<proteinExistence type="predicted"/>
<dbReference type="Gene3D" id="3.40.50.720">
    <property type="entry name" value="NAD(P)-binding Rossmann-like Domain"/>
    <property type="match status" value="2"/>
</dbReference>
<evidence type="ECO:0000259" key="3">
    <source>
        <dbReference type="Pfam" id="PF02826"/>
    </source>
</evidence>
<dbReference type="SUPFAM" id="SSF51735">
    <property type="entry name" value="NAD(P)-binding Rossmann-fold domains"/>
    <property type="match status" value="1"/>
</dbReference>
<dbReference type="CDD" id="cd05300">
    <property type="entry name" value="2-Hacid_dh_1"/>
    <property type="match status" value="1"/>
</dbReference>
<keyword evidence="2" id="KW-0520">NAD</keyword>
<dbReference type="InterPro" id="IPR036291">
    <property type="entry name" value="NAD(P)-bd_dom_sf"/>
</dbReference>
<dbReference type="InterPro" id="IPR006140">
    <property type="entry name" value="D-isomer_DH_NAD-bd"/>
</dbReference>
<dbReference type="InterPro" id="IPR029753">
    <property type="entry name" value="D-isomer_DH_CS"/>
</dbReference>
<dbReference type="PANTHER" id="PTHR43333">
    <property type="entry name" value="2-HACID_DH_C DOMAIN-CONTAINING PROTEIN"/>
    <property type="match status" value="1"/>
</dbReference>
<protein>
    <recommendedName>
        <fullName evidence="3">D-isomer specific 2-hydroxyacid dehydrogenase NAD-binding domain-containing protein</fullName>
    </recommendedName>
</protein>
<dbReference type="EMBL" id="JAFIDN010000004">
    <property type="protein sequence ID" value="MBP3192292.1"/>
    <property type="molecule type" value="Genomic_DNA"/>
</dbReference>
<dbReference type="AlphaFoldDB" id="A0A8J7RJC3"/>
<evidence type="ECO:0000256" key="2">
    <source>
        <dbReference type="ARBA" id="ARBA00023027"/>
    </source>
</evidence>
<evidence type="ECO:0000313" key="5">
    <source>
        <dbReference type="Proteomes" id="UP000673975"/>
    </source>
</evidence>
<keyword evidence="5" id="KW-1185">Reference proteome</keyword>
<accession>A0A8J7RJC3</accession>
<name>A0A8J7RJC3_9BACT</name>
<comment type="caution">
    <text evidence="4">The sequence shown here is derived from an EMBL/GenBank/DDBJ whole genome shotgun (WGS) entry which is preliminary data.</text>
</comment>
<evidence type="ECO:0000313" key="4">
    <source>
        <dbReference type="EMBL" id="MBP3192292.1"/>
    </source>
</evidence>
<dbReference type="Proteomes" id="UP000673975">
    <property type="component" value="Unassembled WGS sequence"/>
</dbReference>
<dbReference type="GO" id="GO:0051287">
    <property type="term" value="F:NAD binding"/>
    <property type="evidence" value="ECO:0007669"/>
    <property type="project" value="InterPro"/>
</dbReference>
<dbReference type="PANTHER" id="PTHR43333:SF1">
    <property type="entry name" value="D-ISOMER SPECIFIC 2-HYDROXYACID DEHYDROGENASE NAD-BINDING DOMAIN-CONTAINING PROTEIN"/>
    <property type="match status" value="1"/>
</dbReference>
<dbReference type="SUPFAM" id="SSF52283">
    <property type="entry name" value="Formate/glycerate dehydrogenase catalytic domain-like"/>
    <property type="match status" value="1"/>
</dbReference>
<gene>
    <name evidence="4" type="ORF">NATSA_06430</name>
</gene>
<dbReference type="Pfam" id="PF02826">
    <property type="entry name" value="2-Hacid_dh_C"/>
    <property type="match status" value="1"/>
</dbReference>
<keyword evidence="1" id="KW-0560">Oxidoreductase</keyword>
<feature type="domain" description="D-isomer specific 2-hydroxyacid dehydrogenase NAD-binding" evidence="3">
    <location>
        <begin position="114"/>
        <end position="286"/>
    </location>
</feature>
<reference evidence="4" key="1">
    <citation type="submission" date="2021-02" db="EMBL/GenBank/DDBJ databases">
        <title>Natronogracilivirga saccharolytica gen. nov. sp. nov. a new anaerobic, haloalkiliphilic carbohydrate-fermenting bacterium from soda lake and proposing of Cyclonatronumiaceae fam. nov. in the phylum Balneolaeota.</title>
        <authorList>
            <person name="Zhilina T.N."/>
            <person name="Sorokin D.Y."/>
            <person name="Zavarzina D.G."/>
            <person name="Toshchakov S.V."/>
            <person name="Kublanov I.V."/>
        </authorList>
    </citation>
    <scope>NUCLEOTIDE SEQUENCE</scope>
    <source>
        <strain evidence="4">Z-1702</strain>
    </source>
</reference>